<gene>
    <name evidence="2" type="primary">KAFR0I02820</name>
    <name evidence="2" type="ORF">KAFR_0I02820</name>
</gene>
<dbReference type="PANTHER" id="PTHR13318:SF190">
    <property type="entry name" value="PARTNER OF PAIRED, ISOFORM B"/>
    <property type="match status" value="1"/>
</dbReference>
<dbReference type="GO" id="GO:0019005">
    <property type="term" value="C:SCF ubiquitin ligase complex"/>
    <property type="evidence" value="ECO:0007669"/>
    <property type="project" value="TreeGrafter"/>
</dbReference>
<feature type="compositionally biased region" description="Basic and acidic residues" evidence="1">
    <location>
        <begin position="24"/>
        <end position="49"/>
    </location>
</feature>
<proteinExistence type="predicted"/>
<dbReference type="EMBL" id="HE650829">
    <property type="protein sequence ID" value="CCF60061.1"/>
    <property type="molecule type" value="Genomic_DNA"/>
</dbReference>
<reference evidence="2 3" key="1">
    <citation type="journal article" date="2011" name="Proc. Natl. Acad. Sci. U.S.A.">
        <title>Evolutionary erosion of yeast sex chromosomes by mating-type switching accidents.</title>
        <authorList>
            <person name="Gordon J.L."/>
            <person name="Armisen D."/>
            <person name="Proux-Wera E."/>
            <person name="Oheigeartaigh S.S."/>
            <person name="Byrne K.P."/>
            <person name="Wolfe K.H."/>
        </authorList>
    </citation>
    <scope>NUCLEOTIDE SEQUENCE [LARGE SCALE GENOMIC DNA]</scope>
    <source>
        <strain evidence="3">ATCC 22294 / BCRC 22015 / CBS 2517 / CECT 1963 / NBRC 1671 / NRRL Y-8276</strain>
    </source>
</reference>
<dbReference type="GO" id="GO:0031463">
    <property type="term" value="C:Cul3-RING ubiquitin ligase complex"/>
    <property type="evidence" value="ECO:0007669"/>
    <property type="project" value="EnsemblFungi"/>
</dbReference>
<protein>
    <recommendedName>
        <fullName evidence="4">DNA repair protein RAD7</fullName>
    </recommendedName>
</protein>
<feature type="region of interest" description="Disordered" evidence="1">
    <location>
        <begin position="1"/>
        <end position="71"/>
    </location>
</feature>
<dbReference type="GO" id="GO:0031146">
    <property type="term" value="P:SCF-dependent proteasomal ubiquitin-dependent protein catabolic process"/>
    <property type="evidence" value="ECO:0007669"/>
    <property type="project" value="TreeGrafter"/>
</dbReference>
<dbReference type="FunCoup" id="H2B0B1">
    <property type="interactions" value="50"/>
</dbReference>
<dbReference type="SUPFAM" id="SSF52047">
    <property type="entry name" value="RNI-like"/>
    <property type="match status" value="1"/>
</dbReference>
<feature type="compositionally biased region" description="Polar residues" evidence="1">
    <location>
        <begin position="57"/>
        <end position="71"/>
    </location>
</feature>
<dbReference type="GO" id="GO:0009411">
    <property type="term" value="P:response to UV"/>
    <property type="evidence" value="ECO:0007669"/>
    <property type="project" value="EnsemblFungi"/>
</dbReference>
<name>H2B0B1_KAZAF</name>
<dbReference type="GO" id="GO:0008094">
    <property type="term" value="F:ATP-dependent activity, acting on DNA"/>
    <property type="evidence" value="ECO:0007669"/>
    <property type="project" value="EnsemblFungi"/>
</dbReference>
<evidence type="ECO:0008006" key="4">
    <source>
        <dbReference type="Google" id="ProtNLM"/>
    </source>
</evidence>
<dbReference type="GeneID" id="13883697"/>
<evidence type="ECO:0000313" key="2">
    <source>
        <dbReference type="EMBL" id="CCF60061.1"/>
    </source>
</evidence>
<evidence type="ECO:0000256" key="1">
    <source>
        <dbReference type="SAM" id="MobiDB-lite"/>
    </source>
</evidence>
<dbReference type="SMART" id="SM00367">
    <property type="entry name" value="LRR_CC"/>
    <property type="match status" value="4"/>
</dbReference>
<dbReference type="PANTHER" id="PTHR13318">
    <property type="entry name" value="PARTNER OF PAIRED, ISOFORM B-RELATED"/>
    <property type="match status" value="1"/>
</dbReference>
<dbReference type="Gene3D" id="3.80.10.10">
    <property type="entry name" value="Ribonuclease Inhibitor"/>
    <property type="match status" value="2"/>
</dbReference>
<keyword evidence="3" id="KW-1185">Reference proteome</keyword>
<feature type="compositionally biased region" description="Basic residues" evidence="1">
    <location>
        <begin position="136"/>
        <end position="154"/>
    </location>
</feature>
<feature type="compositionally biased region" description="Polar residues" evidence="1">
    <location>
        <begin position="115"/>
        <end position="125"/>
    </location>
</feature>
<organism evidence="2 3">
    <name type="scientific">Kazachstania africana (strain ATCC 22294 / BCRC 22015 / CBS 2517 / CECT 1963 / NBRC 1671 / NRRL Y-8276)</name>
    <name type="common">Yeast</name>
    <name type="synonym">Kluyveromyces africanus</name>
    <dbReference type="NCBI Taxonomy" id="1071382"/>
    <lineage>
        <taxon>Eukaryota</taxon>
        <taxon>Fungi</taxon>
        <taxon>Dikarya</taxon>
        <taxon>Ascomycota</taxon>
        <taxon>Saccharomycotina</taxon>
        <taxon>Saccharomycetes</taxon>
        <taxon>Saccharomycetales</taxon>
        <taxon>Saccharomycetaceae</taxon>
        <taxon>Kazachstania</taxon>
    </lineage>
</organism>
<sequence length="570" mass="64498">MYRGRNRSRRNDVKGPNSALTQFLKEEGISAEHIKKRWEKSQKKSKDGSVEGEDTEASFTKSEVSDVNSNTDISIIENDELDLDKPDGFTSVQRSYVDRFKSVGHDSDEEEYESSKASSGRLSTPNDEDNDAVVSSRRKRTKELLQSRKRKKKRAANLLNRQENVLPTLQNLCVLKITENISTWRSDSYNKKNLVFNHLRDVLGGISTANLNNLANALSRNRALDDETLQLFLKTDLTHLTFHDCSKISFDGYKTLAIFSPHLTSLSLQMCGQLNNEALLYLAEKLPNLNSLYLDGPFLVNEATWDEFFASMRGRLKEFYVSNTHRFVDKSLTSLLVNCHESLQSLGLSRLDSVFNYSLLPQYLINENFHTLAIEYPSNEEDVQDEVIINILGQVGRSLKNLTLRGCIELTDSMIINGMVAFLSGENSKNTTLKTLILDDLDQVTADSLVYFFSQVSLPCLEICSLRRCEKVGDMAIVELFLNAAKDSLKSLHLNSMKELTKEAFNVLNCPNLEYIDLGFVRCVDNHVVELLGNNNPKLKLMDVFGDNLVTEKAKIRDRLTVIGRQSDSI</sequence>
<feature type="region of interest" description="Disordered" evidence="1">
    <location>
        <begin position="101"/>
        <end position="154"/>
    </location>
</feature>
<dbReference type="InterPro" id="IPR006553">
    <property type="entry name" value="Leu-rich_rpt_Cys-con_subtyp"/>
</dbReference>
<dbReference type="GO" id="GO:0008104">
    <property type="term" value="P:intracellular protein localization"/>
    <property type="evidence" value="ECO:0007669"/>
    <property type="project" value="EnsemblFungi"/>
</dbReference>
<dbReference type="GO" id="GO:0000113">
    <property type="term" value="C:nucleotide-excision repair factor 4 complex"/>
    <property type="evidence" value="ECO:0007669"/>
    <property type="project" value="EnsemblFungi"/>
</dbReference>
<dbReference type="OrthoDB" id="1924287at2759"/>
<dbReference type="InterPro" id="IPR032675">
    <property type="entry name" value="LRR_dom_sf"/>
</dbReference>
<dbReference type="HOGENOM" id="CLU_006598_2_1_1"/>
<dbReference type="AlphaFoldDB" id="H2B0B1"/>
<dbReference type="eggNOG" id="KOG1947">
    <property type="taxonomic scope" value="Eukaryota"/>
</dbReference>
<dbReference type="STRING" id="1071382.H2B0B1"/>
<dbReference type="GO" id="GO:0003684">
    <property type="term" value="F:damaged DNA binding"/>
    <property type="evidence" value="ECO:0007669"/>
    <property type="project" value="EnsemblFungi"/>
</dbReference>
<dbReference type="GO" id="GO:0070911">
    <property type="term" value="P:global genome nucleotide-excision repair"/>
    <property type="evidence" value="ECO:0007669"/>
    <property type="project" value="EnsemblFungi"/>
</dbReference>
<dbReference type="RefSeq" id="XP_003959196.1">
    <property type="nucleotide sequence ID" value="XM_003959147.1"/>
</dbReference>
<dbReference type="GO" id="GO:0000715">
    <property type="term" value="P:nucleotide-excision repair, DNA damage recognition"/>
    <property type="evidence" value="ECO:0007669"/>
    <property type="project" value="EnsemblFungi"/>
</dbReference>
<dbReference type="Proteomes" id="UP000005220">
    <property type="component" value="Chromosome 9"/>
</dbReference>
<dbReference type="GO" id="GO:0004842">
    <property type="term" value="F:ubiquitin-protein transferase activity"/>
    <property type="evidence" value="ECO:0007669"/>
    <property type="project" value="EnsemblFungi"/>
</dbReference>
<dbReference type="InParanoid" id="H2B0B1"/>
<dbReference type="KEGG" id="kaf:KAFR_0I02820"/>
<evidence type="ECO:0000313" key="3">
    <source>
        <dbReference type="Proteomes" id="UP000005220"/>
    </source>
</evidence>
<accession>H2B0B1</accession>